<dbReference type="SMART" id="SM00368">
    <property type="entry name" value="LRR_RI"/>
    <property type="match status" value="6"/>
</dbReference>
<dbReference type="InterPro" id="IPR001611">
    <property type="entry name" value="Leu-rich_rpt"/>
</dbReference>
<dbReference type="SUPFAM" id="SSF52047">
    <property type="entry name" value="RNI-like"/>
    <property type="match status" value="3"/>
</dbReference>
<dbReference type="PANTHER" id="PTHR24111">
    <property type="entry name" value="LEUCINE-RICH REPEAT-CONTAINING PROTEIN 34"/>
    <property type="match status" value="1"/>
</dbReference>
<gene>
    <name evidence="3" type="ORF">BSAL_74605</name>
</gene>
<dbReference type="EMBL" id="CYKH01000658">
    <property type="protein sequence ID" value="CUG11258.1"/>
    <property type="molecule type" value="Genomic_DNA"/>
</dbReference>
<dbReference type="InterPro" id="IPR032675">
    <property type="entry name" value="LRR_dom_sf"/>
</dbReference>
<sequence>MKRYFLEELTLNQQLFIKHILPRVRANDETLEVISRPPRAHNKRLSSVELPGSLVPSLMRMTSPSDGGPLQQQQPSFIGLHNDIGCEHIAEALLYNTHITELDLSAGLVTDRGCIAIARSLMVNRSLTSLTLSHNSIGDEGVLMLASVLQVNPILRSVDVSSSRMIISPIALDRLRIVLTQNDTVRNISLAPQPKPTSAGSNNTGRSSVVSRTTSAVSSQSRAQAQKDMLLSQSRLALVSALNSIHLGLKEFLRHDSDGHISREIDCSKASQQDGRKFDREACRILCSALAQDQYITQLNLSDNNLDNECAQMIATLLETNVAITSIDLSGNSRISDGANILHDALIKNHSVVSLKLVRCNCASLILEKVQMLLNLNREHIAMKYEVLELLKRKEAHTLCRVNVAEVFPVDVLGYPGIANRKQQLDDESMDIFSQVLRADVIVTGLDFAWNVIGDSGFHTLLLLLKRNKGLTSVHLNHNVITDESIKQLSFVISQIPCLSFLDLAFNQLTAEIVPLLVQILRKAPALHKILLEGNRIGPRDRDTVSFFGLLNEKCSLELRTMLTTAFDNLSSMSVMDMNSFYSCGNWLPDGTTMQLLCFSLLSNTNVTSLELEFNDIDNKQFHALCHLLQTNRSIKRLNLANNLIEDVEYFVERDGFQLTHLSLRKNRLGKQAAMSFARFLRKNKTLVSLDISQNMWGRAGVSMINEALPMNTCLRELEISGEGIPAELEERAQYSLTLNYNTVVLPPN</sequence>
<dbReference type="PANTHER" id="PTHR24111:SF0">
    <property type="entry name" value="LEUCINE-RICH REPEAT-CONTAINING PROTEIN"/>
    <property type="match status" value="1"/>
</dbReference>
<keyword evidence="1" id="KW-0677">Repeat</keyword>
<feature type="compositionally biased region" description="Polar residues" evidence="2">
    <location>
        <begin position="196"/>
        <end position="205"/>
    </location>
</feature>
<feature type="region of interest" description="Disordered" evidence="2">
    <location>
        <begin position="189"/>
        <end position="219"/>
    </location>
</feature>
<evidence type="ECO:0000256" key="2">
    <source>
        <dbReference type="SAM" id="MobiDB-lite"/>
    </source>
</evidence>
<evidence type="ECO:0000256" key="1">
    <source>
        <dbReference type="ARBA" id="ARBA00022737"/>
    </source>
</evidence>
<dbReference type="Pfam" id="PF13516">
    <property type="entry name" value="LRR_6"/>
    <property type="match status" value="5"/>
</dbReference>
<dbReference type="OrthoDB" id="120976at2759"/>
<reference evidence="4" key="1">
    <citation type="submission" date="2015-09" db="EMBL/GenBank/DDBJ databases">
        <authorList>
            <consortium name="Pathogen Informatics"/>
        </authorList>
    </citation>
    <scope>NUCLEOTIDE SEQUENCE [LARGE SCALE GENOMIC DNA]</scope>
    <source>
        <strain evidence="4">Lake Konstanz</strain>
    </source>
</reference>
<name>A0A0S4J1S9_BODSA</name>
<proteinExistence type="predicted"/>
<protein>
    <submittedName>
        <fullName evidence="3">Leucine-rich repeat protein, putative</fullName>
    </submittedName>
</protein>
<feature type="compositionally biased region" description="Low complexity" evidence="2">
    <location>
        <begin position="206"/>
        <end position="219"/>
    </location>
</feature>
<evidence type="ECO:0000313" key="4">
    <source>
        <dbReference type="Proteomes" id="UP000051952"/>
    </source>
</evidence>
<organism evidence="3 4">
    <name type="scientific">Bodo saltans</name>
    <name type="common">Flagellated protozoan</name>
    <dbReference type="NCBI Taxonomy" id="75058"/>
    <lineage>
        <taxon>Eukaryota</taxon>
        <taxon>Discoba</taxon>
        <taxon>Euglenozoa</taxon>
        <taxon>Kinetoplastea</taxon>
        <taxon>Metakinetoplastina</taxon>
        <taxon>Eubodonida</taxon>
        <taxon>Bodonidae</taxon>
        <taxon>Bodo</taxon>
    </lineage>
</organism>
<dbReference type="InterPro" id="IPR052201">
    <property type="entry name" value="LRR-containing_regulator"/>
</dbReference>
<evidence type="ECO:0000313" key="3">
    <source>
        <dbReference type="EMBL" id="CUG11258.1"/>
    </source>
</evidence>
<dbReference type="Proteomes" id="UP000051952">
    <property type="component" value="Unassembled WGS sequence"/>
</dbReference>
<dbReference type="Gene3D" id="3.80.10.10">
    <property type="entry name" value="Ribonuclease Inhibitor"/>
    <property type="match status" value="5"/>
</dbReference>
<keyword evidence="4" id="KW-1185">Reference proteome</keyword>
<dbReference type="AlphaFoldDB" id="A0A0S4J1S9"/>
<dbReference type="VEuPathDB" id="TriTrypDB:BSAL_74605"/>
<accession>A0A0S4J1S9</accession>